<evidence type="ECO:0000313" key="4">
    <source>
        <dbReference type="EMBL" id="GAC33316.1"/>
    </source>
</evidence>
<protein>
    <submittedName>
        <fullName evidence="4">GGDEF domain-containing PAS signal transduction protein</fullName>
    </submittedName>
</protein>
<dbReference type="Pfam" id="PF00563">
    <property type="entry name" value="EAL"/>
    <property type="match status" value="1"/>
</dbReference>
<dbReference type="AlphaFoldDB" id="K6ZB55"/>
<comment type="cofactor">
    <cofactor evidence="1">
        <name>Mg(2+)</name>
        <dbReference type="ChEBI" id="CHEBI:18420"/>
    </cofactor>
</comment>
<evidence type="ECO:0000259" key="2">
    <source>
        <dbReference type="PROSITE" id="PS50883"/>
    </source>
</evidence>
<dbReference type="InterPro" id="IPR035919">
    <property type="entry name" value="EAL_sf"/>
</dbReference>
<accession>K6ZB55</accession>
<dbReference type="InterPro" id="IPR029016">
    <property type="entry name" value="GAF-like_dom_sf"/>
</dbReference>
<dbReference type="PANTHER" id="PTHR44757:SF2">
    <property type="entry name" value="BIOFILM ARCHITECTURE MAINTENANCE PROTEIN MBAA"/>
    <property type="match status" value="1"/>
</dbReference>
<dbReference type="RefSeq" id="WP_007105095.1">
    <property type="nucleotide sequence ID" value="NZ_BAER01000057.1"/>
</dbReference>
<dbReference type="NCBIfam" id="TIGR00254">
    <property type="entry name" value="GGDEF"/>
    <property type="match status" value="1"/>
</dbReference>
<comment type="caution">
    <text evidence="4">The sequence shown here is derived from an EMBL/GenBank/DDBJ whole genome shotgun (WGS) entry which is preliminary data.</text>
</comment>
<dbReference type="CDD" id="cd01948">
    <property type="entry name" value="EAL"/>
    <property type="match status" value="1"/>
</dbReference>
<dbReference type="PANTHER" id="PTHR44757">
    <property type="entry name" value="DIGUANYLATE CYCLASE DGCP"/>
    <property type="match status" value="1"/>
</dbReference>
<dbReference type="Pfam" id="PF13185">
    <property type="entry name" value="GAF_2"/>
    <property type="match status" value="1"/>
</dbReference>
<evidence type="ECO:0000256" key="1">
    <source>
        <dbReference type="ARBA" id="ARBA00001946"/>
    </source>
</evidence>
<dbReference type="OrthoDB" id="6597954at2"/>
<dbReference type="SMART" id="SM00052">
    <property type="entry name" value="EAL"/>
    <property type="match status" value="1"/>
</dbReference>
<dbReference type="InterPro" id="IPR001633">
    <property type="entry name" value="EAL_dom"/>
</dbReference>
<feature type="domain" description="GGDEF" evidence="3">
    <location>
        <begin position="381"/>
        <end position="514"/>
    </location>
</feature>
<organism evidence="4 5">
    <name type="scientific">Paraglaciecola polaris LMG 21857</name>
    <dbReference type="NCBI Taxonomy" id="1129793"/>
    <lineage>
        <taxon>Bacteria</taxon>
        <taxon>Pseudomonadati</taxon>
        <taxon>Pseudomonadota</taxon>
        <taxon>Gammaproteobacteria</taxon>
        <taxon>Alteromonadales</taxon>
        <taxon>Alteromonadaceae</taxon>
        <taxon>Paraglaciecola</taxon>
    </lineage>
</organism>
<dbReference type="SMART" id="SM00065">
    <property type="entry name" value="GAF"/>
    <property type="match status" value="2"/>
</dbReference>
<dbReference type="Gene3D" id="3.30.450.40">
    <property type="match status" value="2"/>
</dbReference>
<keyword evidence="5" id="KW-1185">Reference proteome</keyword>
<dbReference type="Gene3D" id="3.30.70.270">
    <property type="match status" value="1"/>
</dbReference>
<dbReference type="EMBL" id="BAER01000057">
    <property type="protein sequence ID" value="GAC33316.1"/>
    <property type="molecule type" value="Genomic_DNA"/>
</dbReference>
<proteinExistence type="predicted"/>
<dbReference type="GO" id="GO:0003824">
    <property type="term" value="F:catalytic activity"/>
    <property type="evidence" value="ECO:0007669"/>
    <property type="project" value="UniProtKB-ARBA"/>
</dbReference>
<dbReference type="InterPro" id="IPR052155">
    <property type="entry name" value="Biofilm_reg_signaling"/>
</dbReference>
<dbReference type="STRING" id="1129793.GPLA_2411"/>
<feature type="domain" description="EAL" evidence="2">
    <location>
        <begin position="523"/>
        <end position="778"/>
    </location>
</feature>
<dbReference type="CDD" id="cd01949">
    <property type="entry name" value="GGDEF"/>
    <property type="match status" value="1"/>
</dbReference>
<reference evidence="5" key="1">
    <citation type="journal article" date="2014" name="Environ. Microbiol.">
        <title>Comparative genomics of the marine bacterial genus Glaciecola reveals the high degree of genomic diversity and genomic characteristic for cold adaptation.</title>
        <authorList>
            <person name="Qin Q.L."/>
            <person name="Xie B.B."/>
            <person name="Yu Y."/>
            <person name="Shu Y.L."/>
            <person name="Rong J.C."/>
            <person name="Zhang Y.J."/>
            <person name="Zhao D.L."/>
            <person name="Chen X.L."/>
            <person name="Zhang X.Y."/>
            <person name="Chen B."/>
            <person name="Zhou B.C."/>
            <person name="Zhang Y.Z."/>
        </authorList>
    </citation>
    <scope>NUCLEOTIDE SEQUENCE [LARGE SCALE GENOMIC DNA]</scope>
    <source>
        <strain evidence="5">LMG 21857</strain>
    </source>
</reference>
<dbReference type="InterPro" id="IPR043128">
    <property type="entry name" value="Rev_trsase/Diguanyl_cyclase"/>
</dbReference>
<dbReference type="InterPro" id="IPR003018">
    <property type="entry name" value="GAF"/>
</dbReference>
<dbReference type="InterPro" id="IPR029787">
    <property type="entry name" value="Nucleotide_cyclase"/>
</dbReference>
<dbReference type="FunFam" id="3.30.70.270:FF:000001">
    <property type="entry name" value="Diguanylate cyclase domain protein"/>
    <property type="match status" value="1"/>
</dbReference>
<evidence type="ECO:0000313" key="5">
    <source>
        <dbReference type="Proteomes" id="UP000006322"/>
    </source>
</evidence>
<evidence type="ECO:0000259" key="3">
    <source>
        <dbReference type="PROSITE" id="PS50887"/>
    </source>
</evidence>
<dbReference type="Proteomes" id="UP000006322">
    <property type="component" value="Unassembled WGS sequence"/>
</dbReference>
<dbReference type="SUPFAM" id="SSF141868">
    <property type="entry name" value="EAL domain-like"/>
    <property type="match status" value="1"/>
</dbReference>
<name>K6ZB55_9ALTE</name>
<dbReference type="PROSITE" id="PS50887">
    <property type="entry name" value="GGDEF"/>
    <property type="match status" value="1"/>
</dbReference>
<dbReference type="Pfam" id="PF01590">
    <property type="entry name" value="GAF"/>
    <property type="match status" value="1"/>
</dbReference>
<gene>
    <name evidence="4" type="ORF">GPLA_2411</name>
</gene>
<dbReference type="SUPFAM" id="SSF55073">
    <property type="entry name" value="Nucleotide cyclase"/>
    <property type="match status" value="1"/>
</dbReference>
<dbReference type="PROSITE" id="PS50883">
    <property type="entry name" value="EAL"/>
    <property type="match status" value="1"/>
</dbReference>
<dbReference type="Gene3D" id="3.20.20.450">
    <property type="entry name" value="EAL domain"/>
    <property type="match status" value="1"/>
</dbReference>
<sequence length="787" mass="88598">MKSAPIPSNDLLRLDALYSLRILDTAPEERFDRITRLAAHTFGCQFASISFTDKNRQWYKSVFNFDATELARGMAFCSHTIVEDDVFIINDTHLSEDFRDSSFVTSEPYLRFYAGIKITMAGYPVGSLCVFDPKPKSLNHEDKGVLRDLANMVESELQKEELANTARALRRSQVQLDETQKLTRLRNVILEKIVHSESLHSVLIDIVEAIELEYHGQQCSILLLEGIKLVSGAAPSFPDFYNAAIDGIEIGIGQGSCGTTAFTGERTIVDDISTHSYWAAWADLAKQAHLGACWSEPIKAADGSVLGTFAIYHDHPATPSDEELERIEQFAHIASIAIERQRTSDLIWHQANFDELTQLPNRNIMGEHLKQALNAAKRNETHVAVMFLDLDNFKDINDTLGHGVGDDLLVDCAKRIEQCIRKKDTVARLGGDEFVMIINDIMDFSGLENTAQKILKAVAQPYHLQNEIVHTSASIGITIYPDDAEDVASLLKNADQAMYGAKSIGKNNYHYYTKSMRDAALKRMTLISDLRHAIENEELFIVYQPIVEMHNGYCTKAEALIRWQHPVHGVIGPLEFIPVAEETGLIIDISNWVFSQVCRDVRHWRKTLCPTLQLSINTSPIHYTDPDRCITQWLDTLLETRTPPQAILLEITENLLMDANQSVSTKLFQFRQAGVDIALDDFGTGYSSISYLKKYPTDILKIDKSFVHSMSEVSNDKVLCEAIIVMAKKLGIKVVAEGIETEEQRNILQKMGCEYGQGYLFAKPLKYQDFDALLKRQKQDELACLAH</sequence>
<dbReference type="Pfam" id="PF00990">
    <property type="entry name" value="GGDEF"/>
    <property type="match status" value="1"/>
</dbReference>
<dbReference type="SMART" id="SM00267">
    <property type="entry name" value="GGDEF"/>
    <property type="match status" value="1"/>
</dbReference>
<dbReference type="SUPFAM" id="SSF55781">
    <property type="entry name" value="GAF domain-like"/>
    <property type="match status" value="2"/>
</dbReference>
<dbReference type="InterPro" id="IPR000160">
    <property type="entry name" value="GGDEF_dom"/>
</dbReference>